<sequence>FTDAYSTTSGVTAVSLVGSATYIVGDSYQEALDTVSTYAADPSVTDDVGDVTQRYGDELRGETTANVVDWTEFDWTTEGLDFTDIEFSEGGIFFCYTTVTSQDETDWVGISETDGTAYSGLIMRVDDGSDSANVLFGTHYFTLSDISYENDVAGASCRIYVEPAGSTGRALVDLSANVPTLCSAGSFDTTATLFCPSGPTYRETIEEIQVDDKLTIGDDSGYIYQFGDTDYDYDGDDIISRHPTAVIDGGEPDLFKRWPGIAIVARERTSG</sequence>
<comment type="caution">
    <text evidence="1">The sequence shown here is derived from an EMBL/GenBank/DDBJ whole genome shotgun (WGS) entry which is preliminary data.</text>
</comment>
<gene>
    <name evidence="1" type="ORF">S01H1_34781</name>
</gene>
<proteinExistence type="predicted"/>
<dbReference type="AlphaFoldDB" id="X0UKQ8"/>
<reference evidence="1" key="1">
    <citation type="journal article" date="2014" name="Front. Microbiol.">
        <title>High frequency of phylogenetically diverse reductive dehalogenase-homologous genes in deep subseafloor sedimentary metagenomes.</title>
        <authorList>
            <person name="Kawai M."/>
            <person name="Futagami T."/>
            <person name="Toyoda A."/>
            <person name="Takaki Y."/>
            <person name="Nishi S."/>
            <person name="Hori S."/>
            <person name="Arai W."/>
            <person name="Tsubouchi T."/>
            <person name="Morono Y."/>
            <person name="Uchiyama I."/>
            <person name="Ito T."/>
            <person name="Fujiyama A."/>
            <person name="Inagaki F."/>
            <person name="Takami H."/>
        </authorList>
    </citation>
    <scope>NUCLEOTIDE SEQUENCE</scope>
    <source>
        <strain evidence="1">Expedition CK06-06</strain>
    </source>
</reference>
<name>X0UKQ8_9ZZZZ</name>
<feature type="non-terminal residue" evidence="1">
    <location>
        <position position="1"/>
    </location>
</feature>
<feature type="non-terminal residue" evidence="1">
    <location>
        <position position="271"/>
    </location>
</feature>
<dbReference type="EMBL" id="BARS01021682">
    <property type="protein sequence ID" value="GAG06399.1"/>
    <property type="molecule type" value="Genomic_DNA"/>
</dbReference>
<protein>
    <submittedName>
        <fullName evidence="1">Uncharacterized protein</fullName>
    </submittedName>
</protein>
<accession>X0UKQ8</accession>
<organism evidence="1">
    <name type="scientific">marine sediment metagenome</name>
    <dbReference type="NCBI Taxonomy" id="412755"/>
    <lineage>
        <taxon>unclassified sequences</taxon>
        <taxon>metagenomes</taxon>
        <taxon>ecological metagenomes</taxon>
    </lineage>
</organism>
<evidence type="ECO:0000313" key="1">
    <source>
        <dbReference type="EMBL" id="GAG06399.1"/>
    </source>
</evidence>